<dbReference type="InterPro" id="IPR003691">
    <property type="entry name" value="FluC"/>
</dbReference>
<evidence type="ECO:0000256" key="9">
    <source>
        <dbReference type="ARBA" id="ARBA00035120"/>
    </source>
</evidence>
<dbReference type="PANTHER" id="PTHR28259:SF1">
    <property type="entry name" value="FLUORIDE EXPORT PROTEIN 1-RELATED"/>
    <property type="match status" value="1"/>
</dbReference>
<dbReference type="GO" id="GO:0005886">
    <property type="term" value="C:plasma membrane"/>
    <property type="evidence" value="ECO:0007669"/>
    <property type="project" value="UniProtKB-SubCell"/>
</dbReference>
<dbReference type="RefSeq" id="WP_109264429.1">
    <property type="nucleotide sequence ID" value="NZ_QEWP01000007.1"/>
</dbReference>
<evidence type="ECO:0000313" key="13">
    <source>
        <dbReference type="Proteomes" id="UP000244956"/>
    </source>
</evidence>
<protein>
    <recommendedName>
        <fullName evidence="11">Fluoride-specific ion channel FluC</fullName>
    </recommendedName>
</protein>
<evidence type="ECO:0000256" key="10">
    <source>
        <dbReference type="ARBA" id="ARBA00035585"/>
    </source>
</evidence>
<name>A0A2U2B8Q4_9BACT</name>
<comment type="catalytic activity">
    <reaction evidence="10">
        <text>fluoride(in) = fluoride(out)</text>
        <dbReference type="Rhea" id="RHEA:76159"/>
        <dbReference type="ChEBI" id="CHEBI:17051"/>
    </reaction>
    <physiologicalReaction direction="left-to-right" evidence="10">
        <dbReference type="Rhea" id="RHEA:76160"/>
    </physiologicalReaction>
</comment>
<evidence type="ECO:0000256" key="5">
    <source>
        <dbReference type="ARBA" id="ARBA00022989"/>
    </source>
</evidence>
<keyword evidence="5 11" id="KW-1133">Transmembrane helix</keyword>
<dbReference type="Pfam" id="PF02537">
    <property type="entry name" value="CRCB"/>
    <property type="match status" value="1"/>
</dbReference>
<comment type="similarity">
    <text evidence="9 11">Belongs to the fluoride channel Fluc/FEX (TC 1.A.43) family.</text>
</comment>
<feature type="binding site" evidence="11">
    <location>
        <position position="76"/>
    </location>
    <ligand>
        <name>Na(+)</name>
        <dbReference type="ChEBI" id="CHEBI:29101"/>
        <note>structural</note>
    </ligand>
</feature>
<sequence length="127" mass="13955">MWKTILLVGSGGFIGSVLRFLVTRFIQMRYFSLFPWGTMTVNIVGSFIIGIIFGLSEKGDFLGPQAKFFLAVGFCGGFTTFSSLSNDAFILLQNKEWLKFLFYATGSFALGLAAVLGGRMLVKTILP</sequence>
<proteinExistence type="inferred from homology"/>
<dbReference type="AlphaFoldDB" id="A0A2U2B8Q4"/>
<evidence type="ECO:0000256" key="8">
    <source>
        <dbReference type="ARBA" id="ARBA00023303"/>
    </source>
</evidence>
<keyword evidence="3" id="KW-0997">Cell inner membrane</keyword>
<keyword evidence="11" id="KW-0915">Sodium</keyword>
<evidence type="ECO:0000256" key="11">
    <source>
        <dbReference type="HAMAP-Rule" id="MF_00454"/>
    </source>
</evidence>
<feature type="transmembrane region" description="Helical" evidence="11">
    <location>
        <begin position="35"/>
        <end position="56"/>
    </location>
</feature>
<comment type="activity regulation">
    <text evidence="11">Na(+) is not transported, but it plays an essential structural role and its presence is essential for fluoride channel function.</text>
</comment>
<feature type="transmembrane region" description="Helical" evidence="11">
    <location>
        <begin position="68"/>
        <end position="85"/>
    </location>
</feature>
<keyword evidence="6 11" id="KW-0406">Ion transport</keyword>
<evidence type="ECO:0000256" key="2">
    <source>
        <dbReference type="ARBA" id="ARBA00022475"/>
    </source>
</evidence>
<accession>A0A2U2B8Q4</accession>
<comment type="subcellular location">
    <subcellularLocation>
        <location evidence="1 11">Cell membrane</location>
        <topology evidence="1 11">Multi-pass membrane protein</topology>
    </subcellularLocation>
</comment>
<dbReference type="OrthoDB" id="9815830at2"/>
<dbReference type="EMBL" id="QEWP01000007">
    <property type="protein sequence ID" value="PWD99445.1"/>
    <property type="molecule type" value="Genomic_DNA"/>
</dbReference>
<keyword evidence="2 11" id="KW-1003">Cell membrane</keyword>
<dbReference type="Proteomes" id="UP000244956">
    <property type="component" value="Unassembled WGS sequence"/>
</dbReference>
<evidence type="ECO:0000256" key="4">
    <source>
        <dbReference type="ARBA" id="ARBA00022692"/>
    </source>
</evidence>
<keyword evidence="11" id="KW-0813">Transport</keyword>
<keyword evidence="4 11" id="KW-0812">Transmembrane</keyword>
<evidence type="ECO:0000313" key="12">
    <source>
        <dbReference type="EMBL" id="PWD99445.1"/>
    </source>
</evidence>
<keyword evidence="7 11" id="KW-0472">Membrane</keyword>
<keyword evidence="8 11" id="KW-0407">Ion channel</keyword>
<evidence type="ECO:0000256" key="1">
    <source>
        <dbReference type="ARBA" id="ARBA00004651"/>
    </source>
</evidence>
<feature type="binding site" evidence="11">
    <location>
        <position position="79"/>
    </location>
    <ligand>
        <name>Na(+)</name>
        <dbReference type="ChEBI" id="CHEBI:29101"/>
        <note>structural</note>
    </ligand>
</feature>
<keyword evidence="11" id="KW-0479">Metal-binding</keyword>
<dbReference type="GO" id="GO:0062054">
    <property type="term" value="F:fluoride channel activity"/>
    <property type="evidence" value="ECO:0007669"/>
    <property type="project" value="UniProtKB-UniRule"/>
</dbReference>
<dbReference type="NCBIfam" id="TIGR00494">
    <property type="entry name" value="crcB"/>
    <property type="match status" value="1"/>
</dbReference>
<evidence type="ECO:0000256" key="6">
    <source>
        <dbReference type="ARBA" id="ARBA00023065"/>
    </source>
</evidence>
<comment type="caution">
    <text evidence="12">The sequence shown here is derived from an EMBL/GenBank/DDBJ whole genome shotgun (WGS) entry which is preliminary data.</text>
</comment>
<evidence type="ECO:0000256" key="7">
    <source>
        <dbReference type="ARBA" id="ARBA00023136"/>
    </source>
</evidence>
<gene>
    <name evidence="11 12" type="primary">crcB</name>
    <name evidence="11" type="synonym">fluC</name>
    <name evidence="12" type="ORF">DDZ16_10585</name>
</gene>
<comment type="function">
    <text evidence="11">Fluoride-specific ion channel. Important for reducing fluoride concentration in the cell, thus reducing its toxicity.</text>
</comment>
<reference evidence="12 13" key="1">
    <citation type="submission" date="2018-05" db="EMBL/GenBank/DDBJ databases">
        <title>Marinilabilia rubrum sp. nov., isolated from saltern sediment.</title>
        <authorList>
            <person name="Zhang R."/>
        </authorList>
    </citation>
    <scope>NUCLEOTIDE SEQUENCE [LARGE SCALE GENOMIC DNA]</scope>
    <source>
        <strain evidence="12 13">WTE16</strain>
    </source>
</reference>
<feature type="transmembrane region" description="Helical" evidence="11">
    <location>
        <begin position="100"/>
        <end position="122"/>
    </location>
</feature>
<dbReference type="GO" id="GO:0140114">
    <property type="term" value="P:cellular detoxification of fluoride"/>
    <property type="evidence" value="ECO:0007669"/>
    <property type="project" value="UniProtKB-UniRule"/>
</dbReference>
<organism evidence="12 13">
    <name type="scientific">Marinilabilia rubra</name>
    <dbReference type="NCBI Taxonomy" id="2162893"/>
    <lineage>
        <taxon>Bacteria</taxon>
        <taxon>Pseudomonadati</taxon>
        <taxon>Bacteroidota</taxon>
        <taxon>Bacteroidia</taxon>
        <taxon>Marinilabiliales</taxon>
        <taxon>Marinilabiliaceae</taxon>
        <taxon>Marinilabilia</taxon>
    </lineage>
</organism>
<dbReference type="GO" id="GO:0046872">
    <property type="term" value="F:metal ion binding"/>
    <property type="evidence" value="ECO:0007669"/>
    <property type="project" value="UniProtKB-KW"/>
</dbReference>
<evidence type="ECO:0000256" key="3">
    <source>
        <dbReference type="ARBA" id="ARBA00022519"/>
    </source>
</evidence>
<dbReference type="PANTHER" id="PTHR28259">
    <property type="entry name" value="FLUORIDE EXPORT PROTEIN 1-RELATED"/>
    <property type="match status" value="1"/>
</dbReference>
<keyword evidence="13" id="KW-1185">Reference proteome</keyword>
<dbReference type="HAMAP" id="MF_00454">
    <property type="entry name" value="FluC"/>
    <property type="match status" value="1"/>
</dbReference>